<proteinExistence type="predicted"/>
<dbReference type="Gene3D" id="1.10.10.10">
    <property type="entry name" value="Winged helix-like DNA-binding domain superfamily/Winged helix DNA-binding domain"/>
    <property type="match status" value="1"/>
</dbReference>
<name>A0A3E4T7N5_PHOVU</name>
<dbReference type="AlphaFoldDB" id="A0A3E4T7N5"/>
<dbReference type="SUPFAM" id="SSF46785">
    <property type="entry name" value="Winged helix' DNA-binding domain"/>
    <property type="match status" value="1"/>
</dbReference>
<protein>
    <submittedName>
        <fullName evidence="1">Uncharacterized protein</fullName>
    </submittedName>
</protein>
<evidence type="ECO:0000313" key="1">
    <source>
        <dbReference type="EMBL" id="RGL86397.1"/>
    </source>
</evidence>
<dbReference type="InterPro" id="IPR036390">
    <property type="entry name" value="WH_DNA-bd_sf"/>
</dbReference>
<dbReference type="Proteomes" id="UP000261278">
    <property type="component" value="Unassembled WGS sequence"/>
</dbReference>
<accession>A0A3E4T7N5</accession>
<comment type="caution">
    <text evidence="1">The sequence shown here is derived from an EMBL/GenBank/DDBJ whole genome shotgun (WGS) entry which is preliminary data.</text>
</comment>
<organism evidence="1 2">
    <name type="scientific">Phocaeicola vulgatus</name>
    <name type="common">Bacteroides vulgatus</name>
    <dbReference type="NCBI Taxonomy" id="821"/>
    <lineage>
        <taxon>Bacteria</taxon>
        <taxon>Pseudomonadati</taxon>
        <taxon>Bacteroidota</taxon>
        <taxon>Bacteroidia</taxon>
        <taxon>Bacteroidales</taxon>
        <taxon>Bacteroidaceae</taxon>
        <taxon>Phocaeicola</taxon>
    </lineage>
</organism>
<dbReference type="InterPro" id="IPR036388">
    <property type="entry name" value="WH-like_DNA-bd_sf"/>
</dbReference>
<evidence type="ECO:0000313" key="2">
    <source>
        <dbReference type="Proteomes" id="UP000261278"/>
    </source>
</evidence>
<gene>
    <name evidence="1" type="ORF">DXC44_09600</name>
</gene>
<dbReference type="RefSeq" id="WP_016270000.1">
    <property type="nucleotide sequence ID" value="NZ_JACBPU010000006.1"/>
</dbReference>
<dbReference type="EMBL" id="QSSN01000009">
    <property type="protein sequence ID" value="RGL86397.1"/>
    <property type="molecule type" value="Genomic_DNA"/>
</dbReference>
<reference evidence="1 2" key="1">
    <citation type="submission" date="2018-08" db="EMBL/GenBank/DDBJ databases">
        <title>A genome reference for cultivated species of the human gut microbiota.</title>
        <authorList>
            <person name="Zou Y."/>
            <person name="Xue W."/>
            <person name="Luo G."/>
        </authorList>
    </citation>
    <scope>NUCLEOTIDE SEQUENCE [LARGE SCALE GENOMIC DNA]</scope>
    <source>
        <strain evidence="1 2">TF05-18</strain>
    </source>
</reference>
<sequence>MKCPICLESDIISNCKVIFKYTEIKKQFEEKEREKKIRFTFVGYLIMDLLKKMQKALPLQKIGETLDYSTTTLQVHIRILIEQNMIAIDNEPTQTLKKEFYVITKKGDDFLQRIERFLSKQINTR</sequence>